<reference evidence="2 3" key="1">
    <citation type="submission" date="2017-11" db="EMBL/GenBank/DDBJ databases">
        <title>De-novo sequencing of pomegranate (Punica granatum L.) genome.</title>
        <authorList>
            <person name="Akparov Z."/>
            <person name="Amiraslanov A."/>
            <person name="Hajiyeva S."/>
            <person name="Abbasov M."/>
            <person name="Kaur K."/>
            <person name="Hamwieh A."/>
            <person name="Solovyev V."/>
            <person name="Salamov A."/>
            <person name="Braich B."/>
            <person name="Kosarev P."/>
            <person name="Mahmoud A."/>
            <person name="Hajiyev E."/>
            <person name="Babayeva S."/>
            <person name="Izzatullayeva V."/>
            <person name="Mammadov A."/>
            <person name="Mammadov A."/>
            <person name="Sharifova S."/>
            <person name="Ojaghi J."/>
            <person name="Eynullazada K."/>
            <person name="Bayramov B."/>
            <person name="Abdulazimova A."/>
            <person name="Shahmuradov I."/>
        </authorList>
    </citation>
    <scope>NUCLEOTIDE SEQUENCE [LARGE SCALE GENOMIC DNA]</scope>
    <source>
        <strain evidence="3">cv. AG2017</strain>
        <tissue evidence="2">Leaf</tissue>
    </source>
</reference>
<protein>
    <submittedName>
        <fullName evidence="2">Uncharacterized protein</fullName>
    </submittedName>
</protein>
<accession>A0A2I0L8C6</accession>
<comment type="caution">
    <text evidence="2">The sequence shown here is derived from an EMBL/GenBank/DDBJ whole genome shotgun (WGS) entry which is preliminary data.</text>
</comment>
<feature type="region of interest" description="Disordered" evidence="1">
    <location>
        <begin position="43"/>
        <end position="66"/>
    </location>
</feature>
<sequence length="66" mass="7285">MAITTSGRELEAAANTHHAIERSREGGAAITAWRALSTCSRSLSHHREEGRLDAATSEQPDRTWRI</sequence>
<dbReference type="Proteomes" id="UP000233551">
    <property type="component" value="Unassembled WGS sequence"/>
</dbReference>
<feature type="region of interest" description="Disordered" evidence="1">
    <location>
        <begin position="1"/>
        <end position="27"/>
    </location>
</feature>
<dbReference type="EMBL" id="PGOL01000107">
    <property type="protein sequence ID" value="PKI76893.1"/>
    <property type="molecule type" value="Genomic_DNA"/>
</dbReference>
<organism evidence="2 3">
    <name type="scientific">Punica granatum</name>
    <name type="common">Pomegranate</name>
    <dbReference type="NCBI Taxonomy" id="22663"/>
    <lineage>
        <taxon>Eukaryota</taxon>
        <taxon>Viridiplantae</taxon>
        <taxon>Streptophyta</taxon>
        <taxon>Embryophyta</taxon>
        <taxon>Tracheophyta</taxon>
        <taxon>Spermatophyta</taxon>
        <taxon>Magnoliopsida</taxon>
        <taxon>eudicotyledons</taxon>
        <taxon>Gunneridae</taxon>
        <taxon>Pentapetalae</taxon>
        <taxon>rosids</taxon>
        <taxon>malvids</taxon>
        <taxon>Myrtales</taxon>
        <taxon>Lythraceae</taxon>
        <taxon>Punica</taxon>
    </lineage>
</organism>
<dbReference type="AlphaFoldDB" id="A0A2I0L8C6"/>
<name>A0A2I0L8C6_PUNGR</name>
<proteinExistence type="predicted"/>
<gene>
    <name evidence="2" type="ORF">CRG98_002680</name>
</gene>
<evidence type="ECO:0000313" key="2">
    <source>
        <dbReference type="EMBL" id="PKI76893.1"/>
    </source>
</evidence>
<evidence type="ECO:0000256" key="1">
    <source>
        <dbReference type="SAM" id="MobiDB-lite"/>
    </source>
</evidence>
<keyword evidence="3" id="KW-1185">Reference proteome</keyword>
<evidence type="ECO:0000313" key="3">
    <source>
        <dbReference type="Proteomes" id="UP000233551"/>
    </source>
</evidence>